<dbReference type="Gene3D" id="3.40.630.10">
    <property type="entry name" value="Zn peptidases"/>
    <property type="match status" value="1"/>
</dbReference>
<dbReference type="OrthoDB" id="9778250at2"/>
<dbReference type="Pfam" id="PF04389">
    <property type="entry name" value="Peptidase_M28"/>
    <property type="match status" value="1"/>
</dbReference>
<dbReference type="GO" id="GO:0006508">
    <property type="term" value="P:proteolysis"/>
    <property type="evidence" value="ECO:0007669"/>
    <property type="project" value="InterPro"/>
</dbReference>
<sequence length="549" mass="58242">MRLVLAAAALLALAACQRAVPPEDAAAARRIEADLRALADDRMQGRETGSAGYERAARYTIARMQAIGLRPAGEDGGYRQRVPLLRAQRLAEGNTLVVERNGATVALRFREQFLPLLDFETEQAQVAAPAVFVAQAVHAPELKQDDFAGLDVRGKVAVLFGGAPARFPPDQRAHYASTDEKLRALAERGAVGAVFVATAGDEETYPWARSAAQWQRPGLSLRGADGGPLERRGSLRVVARVSAEAADILLAGDGRSAAGLYRDTDAGRLRGFVLPGTLSLSSRQRIAALESHNLVARLPGGERGSEHVVFSAHLDHIGTGAAVDGDSLYNGAVDNALGVAVMLEAARALAAGPQPRRSLLFVAVTGEEHGLLGARWFARHPSVAPGTLVANLNLDMPLLLAPTRDAVAVGIEHSSLAPLARQAARDTGLTLSPDPAPQEVMFVRSDQYAFVQAGVPAAYLNAGVIGAGFGDDPLAAQRDYLRQRYHQPSDDADQPIQYADAARLARLNARLAELIAQAPQPPTWNAGDFFGQRYGVAAPIKQAEPSRAP</sequence>
<dbReference type="EMBL" id="QTSU01000003">
    <property type="protein sequence ID" value="RDZ26611.1"/>
    <property type="molecule type" value="Genomic_DNA"/>
</dbReference>
<dbReference type="RefSeq" id="WP_115860812.1">
    <property type="nucleotide sequence ID" value="NZ_QTSU01000003.1"/>
</dbReference>
<reference evidence="3 4" key="1">
    <citation type="submission" date="2018-08" db="EMBL/GenBank/DDBJ databases">
        <title>Lysobacter sp. zong2l5, whole genome shotgun sequence.</title>
        <authorList>
            <person name="Zhang X."/>
            <person name="Feng G."/>
            <person name="Zhu H."/>
        </authorList>
    </citation>
    <scope>NUCLEOTIDE SEQUENCE [LARGE SCALE GENOMIC DNA]</scope>
    <source>
        <strain evidence="4">zong2l5</strain>
    </source>
</reference>
<protein>
    <submittedName>
        <fullName evidence="3">M20/M25/M40 family metallo-hydrolase</fullName>
    </submittedName>
</protein>
<dbReference type="PANTHER" id="PTHR12147">
    <property type="entry name" value="METALLOPEPTIDASE M28 FAMILY MEMBER"/>
    <property type="match status" value="1"/>
</dbReference>
<dbReference type="GO" id="GO:0008235">
    <property type="term" value="F:metalloexopeptidase activity"/>
    <property type="evidence" value="ECO:0007669"/>
    <property type="project" value="InterPro"/>
</dbReference>
<keyword evidence="1" id="KW-0732">Signal</keyword>
<proteinExistence type="predicted"/>
<evidence type="ECO:0000313" key="4">
    <source>
        <dbReference type="Proteomes" id="UP000264492"/>
    </source>
</evidence>
<accession>A0A371JY60</accession>
<dbReference type="PANTHER" id="PTHR12147:SF26">
    <property type="entry name" value="PEPTIDASE M28 DOMAIN-CONTAINING PROTEIN"/>
    <property type="match status" value="1"/>
</dbReference>
<keyword evidence="3" id="KW-0378">Hydrolase</keyword>
<evidence type="ECO:0000313" key="3">
    <source>
        <dbReference type="EMBL" id="RDZ26611.1"/>
    </source>
</evidence>
<feature type="domain" description="Peptidase M28" evidence="2">
    <location>
        <begin position="293"/>
        <end position="510"/>
    </location>
</feature>
<dbReference type="PROSITE" id="PS51257">
    <property type="entry name" value="PROKAR_LIPOPROTEIN"/>
    <property type="match status" value="1"/>
</dbReference>
<dbReference type="SUPFAM" id="SSF52025">
    <property type="entry name" value="PA domain"/>
    <property type="match status" value="1"/>
</dbReference>
<feature type="signal peptide" evidence="1">
    <location>
        <begin position="1"/>
        <end position="19"/>
    </location>
</feature>
<dbReference type="InterPro" id="IPR007484">
    <property type="entry name" value="Peptidase_M28"/>
</dbReference>
<dbReference type="SUPFAM" id="SSF53187">
    <property type="entry name" value="Zn-dependent exopeptidases"/>
    <property type="match status" value="1"/>
</dbReference>
<evidence type="ECO:0000259" key="2">
    <source>
        <dbReference type="Pfam" id="PF04389"/>
    </source>
</evidence>
<dbReference type="InterPro" id="IPR045175">
    <property type="entry name" value="M28_fam"/>
</dbReference>
<name>A0A371JY60_9GAMM</name>
<dbReference type="Gene3D" id="3.50.30.30">
    <property type="match status" value="1"/>
</dbReference>
<gene>
    <name evidence="3" type="ORF">DX914_16650</name>
</gene>
<evidence type="ECO:0000256" key="1">
    <source>
        <dbReference type="SAM" id="SignalP"/>
    </source>
</evidence>
<feature type="chain" id="PRO_5017018913" evidence="1">
    <location>
        <begin position="20"/>
        <end position="549"/>
    </location>
</feature>
<dbReference type="AlphaFoldDB" id="A0A371JY60"/>
<organism evidence="3 4">
    <name type="scientific">Lysobacter silvisoli</name>
    <dbReference type="NCBI Taxonomy" id="2293254"/>
    <lineage>
        <taxon>Bacteria</taxon>
        <taxon>Pseudomonadati</taxon>
        <taxon>Pseudomonadota</taxon>
        <taxon>Gammaproteobacteria</taxon>
        <taxon>Lysobacterales</taxon>
        <taxon>Lysobacteraceae</taxon>
        <taxon>Lysobacter</taxon>
    </lineage>
</organism>
<keyword evidence="4" id="KW-1185">Reference proteome</keyword>
<dbReference type="InterPro" id="IPR046450">
    <property type="entry name" value="PA_dom_sf"/>
</dbReference>
<dbReference type="Proteomes" id="UP000264492">
    <property type="component" value="Unassembled WGS sequence"/>
</dbReference>
<comment type="caution">
    <text evidence="3">The sequence shown here is derived from an EMBL/GenBank/DDBJ whole genome shotgun (WGS) entry which is preliminary data.</text>
</comment>